<reference evidence="5 6" key="1">
    <citation type="submission" date="2021-02" db="EMBL/GenBank/DDBJ databases">
        <title>Actinophytocola xerophila sp. nov., isolated from soil of cotton cropping field.</title>
        <authorList>
            <person name="Huang R."/>
            <person name="Chen X."/>
            <person name="Ge X."/>
            <person name="Liu W."/>
        </authorList>
    </citation>
    <scope>NUCLEOTIDE SEQUENCE [LARGE SCALE GENOMIC DNA]</scope>
    <source>
        <strain evidence="5 6">S1-96</strain>
    </source>
</reference>
<gene>
    <name evidence="5" type="ORF">JT362_25650</name>
</gene>
<keyword evidence="4" id="KW-1133">Transmembrane helix</keyword>
<dbReference type="Proteomes" id="UP001156441">
    <property type="component" value="Unassembled WGS sequence"/>
</dbReference>
<name>A0ABT2JF57_9PSEU</name>
<evidence type="ECO:0000313" key="6">
    <source>
        <dbReference type="Proteomes" id="UP001156441"/>
    </source>
</evidence>
<feature type="region of interest" description="Disordered" evidence="3">
    <location>
        <begin position="155"/>
        <end position="181"/>
    </location>
</feature>
<evidence type="ECO:0000256" key="4">
    <source>
        <dbReference type="SAM" id="Phobius"/>
    </source>
</evidence>
<organism evidence="5 6">
    <name type="scientific">Actinophytocola gossypii</name>
    <dbReference type="NCBI Taxonomy" id="2812003"/>
    <lineage>
        <taxon>Bacteria</taxon>
        <taxon>Bacillati</taxon>
        <taxon>Actinomycetota</taxon>
        <taxon>Actinomycetes</taxon>
        <taxon>Pseudonocardiales</taxon>
        <taxon>Pseudonocardiaceae</taxon>
    </lineage>
</organism>
<keyword evidence="4" id="KW-0472">Membrane</keyword>
<feature type="region of interest" description="Disordered" evidence="3">
    <location>
        <begin position="86"/>
        <end position="113"/>
    </location>
</feature>
<evidence type="ECO:0000256" key="2">
    <source>
        <dbReference type="ARBA" id="ARBA00023163"/>
    </source>
</evidence>
<keyword evidence="6" id="KW-1185">Reference proteome</keyword>
<dbReference type="EMBL" id="JAFFZE010000019">
    <property type="protein sequence ID" value="MCT2586514.1"/>
    <property type="molecule type" value="Genomic_DNA"/>
</dbReference>
<proteinExistence type="predicted"/>
<keyword evidence="2" id="KW-0804">Transcription</keyword>
<feature type="transmembrane region" description="Helical" evidence="4">
    <location>
        <begin position="127"/>
        <end position="149"/>
    </location>
</feature>
<keyword evidence="4" id="KW-0812">Transmembrane</keyword>
<accession>A0ABT2JF57</accession>
<evidence type="ECO:0000313" key="5">
    <source>
        <dbReference type="EMBL" id="MCT2586514.1"/>
    </source>
</evidence>
<evidence type="ECO:0008006" key="7">
    <source>
        <dbReference type="Google" id="ProtNLM"/>
    </source>
</evidence>
<dbReference type="InterPro" id="IPR041916">
    <property type="entry name" value="Anti_sigma_zinc_sf"/>
</dbReference>
<evidence type="ECO:0000256" key="3">
    <source>
        <dbReference type="SAM" id="MobiDB-lite"/>
    </source>
</evidence>
<keyword evidence="1" id="KW-0805">Transcription regulation</keyword>
<dbReference type="Gene3D" id="1.10.10.1320">
    <property type="entry name" value="Anti-sigma factor, zinc-finger domain"/>
    <property type="match status" value="1"/>
</dbReference>
<feature type="compositionally biased region" description="Pro residues" evidence="3">
    <location>
        <begin position="93"/>
        <end position="112"/>
    </location>
</feature>
<dbReference type="RefSeq" id="WP_260194339.1">
    <property type="nucleotide sequence ID" value="NZ_JAFFZE010000019.1"/>
</dbReference>
<evidence type="ECO:0000256" key="1">
    <source>
        <dbReference type="ARBA" id="ARBA00023015"/>
    </source>
</evidence>
<comment type="caution">
    <text evidence="5">The sequence shown here is derived from an EMBL/GenBank/DDBJ whole genome shotgun (WGS) entry which is preliminary data.</text>
</comment>
<sequence>MTDSTRGPSGPPWSVDLLADLHAGVLDEAESARLWPQVNADPEARAILDALDSVTADLGDFANAPVEPMPAQFAARLDQALAAEARARGPVTTAPPPRPVAPAPPSPPPPVAPVVDLAAARKRRNRIAAWSTGVLTAAAAAAAIAFVAIPDNTTDGTAAPGDTAENEQPSEGAAQPPVALSRDNLSPAIGEVSGENDYGALEDEDGLQQCLDSQGIDAPGDTIGVRPVTLDGTEGVAALLGAGRGQFLLVVVTPDCDETLAETELP</sequence>
<protein>
    <recommendedName>
        <fullName evidence="7">Anti-sigma factor</fullName>
    </recommendedName>
</protein>